<gene>
    <name evidence="1" type="ORF">HU200_032768</name>
</gene>
<protein>
    <submittedName>
        <fullName evidence="1">Uncharacterized protein</fullName>
    </submittedName>
</protein>
<comment type="caution">
    <text evidence="1">The sequence shown here is derived from an EMBL/GenBank/DDBJ whole genome shotgun (WGS) entry which is preliminary data.</text>
</comment>
<sequence length="28" mass="3134">MTTIQSPELLSKLQLFPSKDSRLGDLKS</sequence>
<proteinExistence type="predicted"/>
<dbReference type="Proteomes" id="UP000636709">
    <property type="component" value="Unassembled WGS sequence"/>
</dbReference>
<name>A0A835BK22_9POAL</name>
<reference evidence="1" key="1">
    <citation type="submission" date="2020-07" db="EMBL/GenBank/DDBJ databases">
        <title>Genome sequence and genetic diversity analysis of an under-domesticated orphan crop, white fonio (Digitaria exilis).</title>
        <authorList>
            <person name="Bennetzen J.L."/>
            <person name="Chen S."/>
            <person name="Ma X."/>
            <person name="Wang X."/>
            <person name="Yssel A.E.J."/>
            <person name="Chaluvadi S.R."/>
            <person name="Johnson M."/>
            <person name="Gangashetty P."/>
            <person name="Hamidou F."/>
            <person name="Sanogo M.D."/>
            <person name="Zwaenepoel A."/>
            <person name="Wallace J."/>
            <person name="Van De Peer Y."/>
            <person name="Van Deynze A."/>
        </authorList>
    </citation>
    <scope>NUCLEOTIDE SEQUENCE</scope>
    <source>
        <tissue evidence="1">Leaves</tissue>
    </source>
</reference>
<accession>A0A835BK22</accession>
<evidence type="ECO:0000313" key="1">
    <source>
        <dbReference type="EMBL" id="KAF8702393.1"/>
    </source>
</evidence>
<evidence type="ECO:0000313" key="2">
    <source>
        <dbReference type="Proteomes" id="UP000636709"/>
    </source>
</evidence>
<dbReference type="EMBL" id="JACEFO010001785">
    <property type="protein sequence ID" value="KAF8702393.1"/>
    <property type="molecule type" value="Genomic_DNA"/>
</dbReference>
<dbReference type="AlphaFoldDB" id="A0A835BK22"/>
<organism evidence="1 2">
    <name type="scientific">Digitaria exilis</name>
    <dbReference type="NCBI Taxonomy" id="1010633"/>
    <lineage>
        <taxon>Eukaryota</taxon>
        <taxon>Viridiplantae</taxon>
        <taxon>Streptophyta</taxon>
        <taxon>Embryophyta</taxon>
        <taxon>Tracheophyta</taxon>
        <taxon>Spermatophyta</taxon>
        <taxon>Magnoliopsida</taxon>
        <taxon>Liliopsida</taxon>
        <taxon>Poales</taxon>
        <taxon>Poaceae</taxon>
        <taxon>PACMAD clade</taxon>
        <taxon>Panicoideae</taxon>
        <taxon>Panicodae</taxon>
        <taxon>Paniceae</taxon>
        <taxon>Anthephorinae</taxon>
        <taxon>Digitaria</taxon>
    </lineage>
</organism>
<keyword evidence="2" id="KW-1185">Reference proteome</keyword>